<dbReference type="AlphaFoldDB" id="A0A086IZ70"/>
<evidence type="ECO:0000256" key="1">
    <source>
        <dbReference type="ARBA" id="ARBA00004141"/>
    </source>
</evidence>
<evidence type="ECO:0000256" key="3">
    <source>
        <dbReference type="ARBA" id="ARBA00022989"/>
    </source>
</evidence>
<comment type="caution">
    <text evidence="7">The sequence shown here is derived from an EMBL/GenBank/DDBJ whole genome shotgun (WGS) entry which is preliminary data.</text>
</comment>
<dbReference type="InterPro" id="IPR050186">
    <property type="entry name" value="TPT_transporter"/>
</dbReference>
<keyword evidence="2 5" id="KW-0812">Transmembrane</keyword>
<feature type="transmembrane region" description="Helical" evidence="5">
    <location>
        <begin position="6"/>
        <end position="30"/>
    </location>
</feature>
<feature type="transmembrane region" description="Helical" evidence="5">
    <location>
        <begin position="247"/>
        <end position="271"/>
    </location>
</feature>
<feature type="transmembrane region" description="Helical" evidence="5">
    <location>
        <begin position="119"/>
        <end position="139"/>
    </location>
</feature>
<feature type="domain" description="Sugar phosphate transporter" evidence="6">
    <location>
        <begin position="130"/>
        <end position="355"/>
    </location>
</feature>
<dbReference type="Proteomes" id="UP000054524">
    <property type="component" value="Unassembled WGS sequence"/>
</dbReference>
<feature type="transmembrane region" description="Helical" evidence="5">
    <location>
        <begin position="311"/>
        <end position="330"/>
    </location>
</feature>
<dbReference type="EMBL" id="AKIJ01000006">
    <property type="protein sequence ID" value="KFG25188.1"/>
    <property type="molecule type" value="Genomic_DNA"/>
</dbReference>
<dbReference type="Pfam" id="PF03151">
    <property type="entry name" value="TPT"/>
    <property type="match status" value="1"/>
</dbReference>
<feature type="transmembrane region" description="Helical" evidence="5">
    <location>
        <begin position="42"/>
        <end position="63"/>
    </location>
</feature>
<evidence type="ECO:0000256" key="5">
    <source>
        <dbReference type="SAM" id="Phobius"/>
    </source>
</evidence>
<evidence type="ECO:0000313" key="8">
    <source>
        <dbReference type="Proteomes" id="UP000054524"/>
    </source>
</evidence>
<accession>A0A086IZ70</accession>
<keyword evidence="4 5" id="KW-0472">Membrane</keyword>
<dbReference type="GeneID" id="77677381"/>
<dbReference type="InterPro" id="IPR004853">
    <property type="entry name" value="Sugar_P_trans_dom"/>
</dbReference>
<feature type="transmembrane region" description="Helical" evidence="5">
    <location>
        <begin position="209"/>
        <end position="227"/>
    </location>
</feature>
<sequence>MNKKDLLSSTVCLVFLFGTSLSMSFFTSYFLSVNGYNFKFPFFYFSIHQLTHFALAALSIWYFKKPILHEPAIESPLPYITREKIGSPVERLYKKEPLEEGRLEHTASIDNILFPVYQFLNSIGVFNIWIIICCLIGSIDTGMSGFALRKISLPFYTMLKSTTPIFILFARFVFQLEQPTVAPIAIIVTIASGISLAAKSDTIQFNAKYALLVLGSCFMAGFRWGFLEYFIKRSAQKNNSILHSISVLSLLSGGFLFLGFVLFEGVLPFIASDKFETVLSACTCLSLIILTGIAGFASCLAEFLLISKTNVMVSSIVMIVKEIAILCISVKRKTLVLSNINILGMGISIVGILLFTFRPILFPAKKSVKATYQTEGLSIAKDYIQKPVSSTEKTPVMAQA</sequence>
<feature type="transmembrane region" description="Helical" evidence="5">
    <location>
        <begin position="180"/>
        <end position="197"/>
    </location>
</feature>
<evidence type="ECO:0000256" key="4">
    <source>
        <dbReference type="ARBA" id="ARBA00023136"/>
    </source>
</evidence>
<keyword evidence="8" id="KW-1185">Reference proteome</keyword>
<dbReference type="PANTHER" id="PTHR11132">
    <property type="entry name" value="SOLUTE CARRIER FAMILY 35"/>
    <property type="match status" value="1"/>
</dbReference>
<evidence type="ECO:0000256" key="2">
    <source>
        <dbReference type="ARBA" id="ARBA00022692"/>
    </source>
</evidence>
<dbReference type="GO" id="GO:0016020">
    <property type="term" value="C:membrane"/>
    <property type="evidence" value="ECO:0007669"/>
    <property type="project" value="UniProtKB-SubCell"/>
</dbReference>
<evidence type="ECO:0000259" key="6">
    <source>
        <dbReference type="Pfam" id="PF03151"/>
    </source>
</evidence>
<keyword evidence="3 5" id="KW-1133">Transmembrane helix</keyword>
<evidence type="ECO:0000313" key="7">
    <source>
        <dbReference type="EMBL" id="KFG25188.1"/>
    </source>
</evidence>
<reference evidence="7 8" key="1">
    <citation type="journal article" date="2014" name="Genome Announc.">
        <title>Genome Sequence of the Microsporidian Species Nematocida sp1 Strain ERTm6 (ATCC PRA-372).</title>
        <authorList>
            <person name="Bakowski M.A."/>
            <person name="Priest M."/>
            <person name="Young S."/>
            <person name="Cuomo C.A."/>
            <person name="Troemel E.R."/>
        </authorList>
    </citation>
    <scope>NUCLEOTIDE SEQUENCE [LARGE SCALE GENOMIC DNA]</scope>
    <source>
        <strain evidence="7 8">ERTm6</strain>
    </source>
</reference>
<comment type="subcellular location">
    <subcellularLocation>
        <location evidence="1">Membrane</location>
        <topology evidence="1">Multi-pass membrane protein</topology>
    </subcellularLocation>
</comment>
<feature type="transmembrane region" description="Helical" evidence="5">
    <location>
        <begin position="151"/>
        <end position="174"/>
    </location>
</feature>
<organism evidence="7 8">
    <name type="scientific">Nematocida ausubeli (strain ATCC PRA-371 / ERTm2)</name>
    <name type="common">Nematode killer fungus</name>
    <dbReference type="NCBI Taxonomy" id="1913371"/>
    <lineage>
        <taxon>Eukaryota</taxon>
        <taxon>Fungi</taxon>
        <taxon>Fungi incertae sedis</taxon>
        <taxon>Microsporidia</taxon>
        <taxon>Nematocida</taxon>
    </lineage>
</organism>
<feature type="transmembrane region" description="Helical" evidence="5">
    <location>
        <begin position="278"/>
        <end position="305"/>
    </location>
</feature>
<dbReference type="RefSeq" id="XP_052903743.1">
    <property type="nucleotide sequence ID" value="XM_053050012.1"/>
</dbReference>
<protein>
    <recommendedName>
        <fullName evidence="6">Sugar phosphate transporter domain-containing protein</fullName>
    </recommendedName>
</protein>
<feature type="transmembrane region" description="Helical" evidence="5">
    <location>
        <begin position="342"/>
        <end position="361"/>
    </location>
</feature>
<proteinExistence type="predicted"/>
<gene>
    <name evidence="7" type="ORF">NESG_02408</name>
</gene>
<name>A0A086IZ70_NEMA1</name>
<dbReference type="HOGENOM" id="CLU_689045_0_0_1"/>